<dbReference type="Pfam" id="PF00376">
    <property type="entry name" value="MerR"/>
    <property type="match status" value="1"/>
</dbReference>
<proteinExistence type="predicted"/>
<keyword evidence="2 5" id="KW-0238">DNA-binding</keyword>
<evidence type="ECO:0000256" key="3">
    <source>
        <dbReference type="ARBA" id="ARBA00023163"/>
    </source>
</evidence>
<dbReference type="SUPFAM" id="SSF46955">
    <property type="entry name" value="Putative DNA-binding domain"/>
    <property type="match status" value="2"/>
</dbReference>
<dbReference type="Proteomes" id="UP000184038">
    <property type="component" value="Unassembled WGS sequence"/>
</dbReference>
<protein>
    <submittedName>
        <fullName evidence="5">DNA-binding transcriptional regulator, MerR family</fullName>
    </submittedName>
</protein>
<dbReference type="GO" id="GO:0003700">
    <property type="term" value="F:DNA-binding transcription factor activity"/>
    <property type="evidence" value="ECO:0007669"/>
    <property type="project" value="InterPro"/>
</dbReference>
<evidence type="ECO:0000256" key="1">
    <source>
        <dbReference type="ARBA" id="ARBA00023015"/>
    </source>
</evidence>
<dbReference type="Pfam" id="PF13411">
    <property type="entry name" value="MerR_1"/>
    <property type="match status" value="1"/>
</dbReference>
<organism evidence="5 6">
    <name type="scientific">Anaerosporobacter mobilis DSM 15930</name>
    <dbReference type="NCBI Taxonomy" id="1120996"/>
    <lineage>
        <taxon>Bacteria</taxon>
        <taxon>Bacillati</taxon>
        <taxon>Bacillota</taxon>
        <taxon>Clostridia</taxon>
        <taxon>Lachnospirales</taxon>
        <taxon>Lachnospiraceae</taxon>
        <taxon>Anaerosporobacter</taxon>
    </lineage>
</organism>
<dbReference type="Gene3D" id="1.10.1660.10">
    <property type="match status" value="2"/>
</dbReference>
<feature type="domain" description="HTH merR-type" evidence="4">
    <location>
        <begin position="126"/>
        <end position="194"/>
    </location>
</feature>
<evidence type="ECO:0000313" key="6">
    <source>
        <dbReference type="Proteomes" id="UP000184038"/>
    </source>
</evidence>
<dbReference type="OrthoDB" id="122388at2"/>
<feature type="domain" description="HTH merR-type" evidence="4">
    <location>
        <begin position="4"/>
        <end position="73"/>
    </location>
</feature>
<sequence>MKSTYSTSEIAKIIGIHPNTVRLYEEIEFISKPKRNANGYRIFTDLHIDQFRLARLALQVEVLQSGLRKQAINIIKTSARCDFDKALVLTSTYLENIVAERHNAEEAISIVEHALLGDSMYEEDCYLTRKETADYLHITIDTLRNWELNGLFTAKRKENGYRVYTSSDISTLKIIKSLRCANYSLASILRMLSALSDDPRANIRTAINTSNAEDDIITACDQLLTSLEHATSNANEIVKLLEEMKTKYK</sequence>
<dbReference type="AlphaFoldDB" id="A0A1M7N600"/>
<dbReference type="PANTHER" id="PTHR30204">
    <property type="entry name" value="REDOX-CYCLING DRUG-SENSING TRANSCRIPTIONAL ACTIVATOR SOXR"/>
    <property type="match status" value="1"/>
</dbReference>
<keyword evidence="1" id="KW-0805">Transcription regulation</keyword>
<dbReference type="InterPro" id="IPR000551">
    <property type="entry name" value="MerR-type_HTH_dom"/>
</dbReference>
<keyword evidence="6" id="KW-1185">Reference proteome</keyword>
<dbReference type="InterPro" id="IPR047057">
    <property type="entry name" value="MerR_fam"/>
</dbReference>
<gene>
    <name evidence="5" type="ORF">SAMN02746066_04206</name>
</gene>
<dbReference type="SMART" id="SM00422">
    <property type="entry name" value="HTH_MERR"/>
    <property type="match status" value="2"/>
</dbReference>
<accession>A0A1M7N600</accession>
<dbReference type="PROSITE" id="PS50937">
    <property type="entry name" value="HTH_MERR_2"/>
    <property type="match status" value="2"/>
</dbReference>
<dbReference type="InterPro" id="IPR009061">
    <property type="entry name" value="DNA-bd_dom_put_sf"/>
</dbReference>
<dbReference type="PANTHER" id="PTHR30204:SF94">
    <property type="entry name" value="HEAVY METAL-DEPENDENT TRANSCRIPTIONAL REGULATOR HI_0293-RELATED"/>
    <property type="match status" value="1"/>
</dbReference>
<keyword evidence="3" id="KW-0804">Transcription</keyword>
<evidence type="ECO:0000256" key="2">
    <source>
        <dbReference type="ARBA" id="ARBA00023125"/>
    </source>
</evidence>
<evidence type="ECO:0000259" key="4">
    <source>
        <dbReference type="PROSITE" id="PS50937"/>
    </source>
</evidence>
<dbReference type="EMBL" id="FRCP01000025">
    <property type="protein sequence ID" value="SHM98448.1"/>
    <property type="molecule type" value="Genomic_DNA"/>
</dbReference>
<evidence type="ECO:0000313" key="5">
    <source>
        <dbReference type="EMBL" id="SHM98448.1"/>
    </source>
</evidence>
<name>A0A1M7N600_9FIRM</name>
<dbReference type="RefSeq" id="WP_073291069.1">
    <property type="nucleotide sequence ID" value="NZ_FRCP01000025.1"/>
</dbReference>
<reference evidence="5 6" key="1">
    <citation type="submission" date="2016-11" db="EMBL/GenBank/DDBJ databases">
        <authorList>
            <person name="Jaros S."/>
            <person name="Januszkiewicz K."/>
            <person name="Wedrychowicz H."/>
        </authorList>
    </citation>
    <scope>NUCLEOTIDE SEQUENCE [LARGE SCALE GENOMIC DNA]</scope>
    <source>
        <strain evidence="5 6">DSM 15930</strain>
    </source>
</reference>
<dbReference type="CDD" id="cd00592">
    <property type="entry name" value="HTH_MerR-like"/>
    <property type="match status" value="1"/>
</dbReference>
<dbReference type="GO" id="GO:0003677">
    <property type="term" value="F:DNA binding"/>
    <property type="evidence" value="ECO:0007669"/>
    <property type="project" value="UniProtKB-KW"/>
</dbReference>
<dbReference type="STRING" id="1120996.SAMN02746066_04206"/>